<evidence type="ECO:0000313" key="2">
    <source>
        <dbReference type="Proteomes" id="UP000184356"/>
    </source>
</evidence>
<proteinExistence type="predicted"/>
<dbReference type="EMBL" id="KV878588">
    <property type="protein sequence ID" value="OJJ57338.1"/>
    <property type="molecule type" value="Genomic_DNA"/>
</dbReference>
<gene>
    <name evidence="1" type="ORF">ASPSYDRAFT_90633</name>
</gene>
<keyword evidence="2" id="KW-1185">Reference proteome</keyword>
<dbReference type="SUPFAM" id="SSF51197">
    <property type="entry name" value="Clavaminate synthase-like"/>
    <property type="match status" value="1"/>
</dbReference>
<protein>
    <submittedName>
        <fullName evidence="1">Uncharacterized protein</fullName>
    </submittedName>
</protein>
<reference evidence="2" key="1">
    <citation type="journal article" date="2017" name="Genome Biol.">
        <title>Comparative genomics reveals high biological diversity and specific adaptations in the industrially and medically important fungal genus Aspergillus.</title>
        <authorList>
            <person name="de Vries R.P."/>
            <person name="Riley R."/>
            <person name="Wiebenga A."/>
            <person name="Aguilar-Osorio G."/>
            <person name="Amillis S."/>
            <person name="Uchima C.A."/>
            <person name="Anderluh G."/>
            <person name="Asadollahi M."/>
            <person name="Askin M."/>
            <person name="Barry K."/>
            <person name="Battaglia E."/>
            <person name="Bayram O."/>
            <person name="Benocci T."/>
            <person name="Braus-Stromeyer S.A."/>
            <person name="Caldana C."/>
            <person name="Canovas D."/>
            <person name="Cerqueira G.C."/>
            <person name="Chen F."/>
            <person name="Chen W."/>
            <person name="Choi C."/>
            <person name="Clum A."/>
            <person name="Dos Santos R.A."/>
            <person name="Damasio A.R."/>
            <person name="Diallinas G."/>
            <person name="Emri T."/>
            <person name="Fekete E."/>
            <person name="Flipphi M."/>
            <person name="Freyberg S."/>
            <person name="Gallo A."/>
            <person name="Gournas C."/>
            <person name="Habgood R."/>
            <person name="Hainaut M."/>
            <person name="Harispe M.L."/>
            <person name="Henrissat B."/>
            <person name="Hilden K.S."/>
            <person name="Hope R."/>
            <person name="Hossain A."/>
            <person name="Karabika E."/>
            <person name="Karaffa L."/>
            <person name="Karanyi Z."/>
            <person name="Krasevec N."/>
            <person name="Kuo A."/>
            <person name="Kusch H."/>
            <person name="LaButti K."/>
            <person name="Lagendijk E.L."/>
            <person name="Lapidus A."/>
            <person name="Levasseur A."/>
            <person name="Lindquist E."/>
            <person name="Lipzen A."/>
            <person name="Logrieco A.F."/>
            <person name="MacCabe A."/>
            <person name="Maekelae M.R."/>
            <person name="Malavazi I."/>
            <person name="Melin P."/>
            <person name="Meyer V."/>
            <person name="Mielnichuk N."/>
            <person name="Miskei M."/>
            <person name="Molnar A.P."/>
            <person name="Mule G."/>
            <person name="Ngan C.Y."/>
            <person name="Orejas M."/>
            <person name="Orosz E."/>
            <person name="Ouedraogo J.P."/>
            <person name="Overkamp K.M."/>
            <person name="Park H.-S."/>
            <person name="Perrone G."/>
            <person name="Piumi F."/>
            <person name="Punt P.J."/>
            <person name="Ram A.F."/>
            <person name="Ramon A."/>
            <person name="Rauscher S."/>
            <person name="Record E."/>
            <person name="Riano-Pachon D.M."/>
            <person name="Robert V."/>
            <person name="Roehrig J."/>
            <person name="Ruller R."/>
            <person name="Salamov A."/>
            <person name="Salih N.S."/>
            <person name="Samson R.A."/>
            <person name="Sandor E."/>
            <person name="Sanguinetti M."/>
            <person name="Schuetze T."/>
            <person name="Sepcic K."/>
            <person name="Shelest E."/>
            <person name="Sherlock G."/>
            <person name="Sophianopoulou V."/>
            <person name="Squina F.M."/>
            <person name="Sun H."/>
            <person name="Susca A."/>
            <person name="Todd R.B."/>
            <person name="Tsang A."/>
            <person name="Unkles S.E."/>
            <person name="van de Wiele N."/>
            <person name="van Rossen-Uffink D."/>
            <person name="Oliveira J.V."/>
            <person name="Vesth T.C."/>
            <person name="Visser J."/>
            <person name="Yu J.-H."/>
            <person name="Zhou M."/>
            <person name="Andersen M.R."/>
            <person name="Archer D.B."/>
            <person name="Baker S.E."/>
            <person name="Benoit I."/>
            <person name="Brakhage A.A."/>
            <person name="Braus G.H."/>
            <person name="Fischer R."/>
            <person name="Frisvad J.C."/>
            <person name="Goldman G.H."/>
            <person name="Houbraken J."/>
            <person name="Oakley B."/>
            <person name="Pocsi I."/>
            <person name="Scazzocchio C."/>
            <person name="Seiboth B."/>
            <person name="vanKuyk P.A."/>
            <person name="Wortman J."/>
            <person name="Dyer P.S."/>
            <person name="Grigoriev I.V."/>
        </authorList>
    </citation>
    <scope>NUCLEOTIDE SEQUENCE [LARGE SCALE GENOMIC DNA]</scope>
    <source>
        <strain evidence="2">CBS 593.65</strain>
    </source>
</reference>
<organism evidence="1 2">
    <name type="scientific">Aspergillus sydowii CBS 593.65</name>
    <dbReference type="NCBI Taxonomy" id="1036612"/>
    <lineage>
        <taxon>Eukaryota</taxon>
        <taxon>Fungi</taxon>
        <taxon>Dikarya</taxon>
        <taxon>Ascomycota</taxon>
        <taxon>Pezizomycotina</taxon>
        <taxon>Eurotiomycetes</taxon>
        <taxon>Eurotiomycetidae</taxon>
        <taxon>Eurotiales</taxon>
        <taxon>Aspergillaceae</taxon>
        <taxon>Aspergillus</taxon>
        <taxon>Aspergillus subgen. Nidulantes</taxon>
    </lineage>
</organism>
<sequence length="332" mass="37855">MATTEQNGTQSPPNYALTEEQKAHFLQHGFVRIPNCFSPEKAAEWTDNVWVRLGYSPTDKSTWAKERINMPHHRSEPARTFAPKAWAAICELCGGEDRISEDFADWRDSLIVNLGTQEWEGRSPDPKDLDNWHVDGDFFVHYLDSPEQALLVIPLFSDIRPGGGGTMICPQAIPYIARHLYNHPEGVLPHMGPRGQEHQYADIHGFYNAIVAQCSEFHEMTGNIGDVILMHPFMCHSASKNSLRVPRIITNPPVALKEPFNFDRDDPSQYSLIERKTLLALKKDRLSGWKIRAEREKIVPARMKAFYEMKEQEEERLRLAQGAATVYPYPGT</sequence>
<evidence type="ECO:0000313" key="1">
    <source>
        <dbReference type="EMBL" id="OJJ57338.1"/>
    </source>
</evidence>
<accession>A0A1L9TD28</accession>
<dbReference type="Proteomes" id="UP000184356">
    <property type="component" value="Unassembled WGS sequence"/>
</dbReference>
<dbReference type="AlphaFoldDB" id="A0A1L9TD28"/>
<dbReference type="GeneID" id="63768435"/>
<dbReference type="VEuPathDB" id="FungiDB:ASPSYDRAFT_90633"/>
<dbReference type="OrthoDB" id="4664297at2759"/>
<name>A0A1L9TD28_9EURO</name>
<dbReference type="RefSeq" id="XP_040701144.1">
    <property type="nucleotide sequence ID" value="XM_040852362.1"/>
</dbReference>
<dbReference type="Gene3D" id="2.60.120.620">
    <property type="entry name" value="q2cbj1_9rhob like domain"/>
    <property type="match status" value="1"/>
</dbReference>